<sequence>KAARLALRPLTSLELRRALLESQAATAGNGRSVSSALAGLKGFALGITKGVGGALLFDVITSNETAAYISNMLENSNGGSTNAGTTQEVCFASRSVDGD</sequence>
<dbReference type="AlphaFoldDB" id="A0A0M3QUZ4"/>
<proteinExistence type="predicted"/>
<dbReference type="EMBL" id="CP012524">
    <property type="protein sequence ID" value="ALC41519.1"/>
    <property type="molecule type" value="Genomic_DNA"/>
</dbReference>
<evidence type="ECO:0000313" key="2">
    <source>
        <dbReference type="Proteomes" id="UP000494163"/>
    </source>
</evidence>
<protein>
    <submittedName>
        <fullName evidence="1">CG13438</fullName>
    </submittedName>
</protein>
<feature type="non-terminal residue" evidence="1">
    <location>
        <position position="99"/>
    </location>
</feature>
<keyword evidence="2" id="KW-1185">Reference proteome</keyword>
<accession>A0A0M3QUZ4</accession>
<gene>
    <name evidence="1" type="ORF">Dbus_chr2Rg1098</name>
</gene>
<name>A0A0M3QUZ4_DROBS</name>
<dbReference type="Proteomes" id="UP000494163">
    <property type="component" value="Chromosome 2R"/>
</dbReference>
<reference evidence="1 2" key="1">
    <citation type="submission" date="2015-08" db="EMBL/GenBank/DDBJ databases">
        <title>Ancestral chromatin configuration constrains chromatin evolution on differentiating sex chromosomes in Drosophila.</title>
        <authorList>
            <person name="Zhou Q."/>
            <person name="Bachtrog D."/>
        </authorList>
    </citation>
    <scope>NUCLEOTIDE SEQUENCE [LARGE SCALE GENOMIC DNA]</scope>
    <source>
        <tissue evidence="1">Whole larvae</tissue>
    </source>
</reference>
<organism evidence="1 2">
    <name type="scientific">Drosophila busckii</name>
    <name type="common">Fruit fly</name>
    <dbReference type="NCBI Taxonomy" id="30019"/>
    <lineage>
        <taxon>Eukaryota</taxon>
        <taxon>Metazoa</taxon>
        <taxon>Ecdysozoa</taxon>
        <taxon>Arthropoda</taxon>
        <taxon>Hexapoda</taxon>
        <taxon>Insecta</taxon>
        <taxon>Pterygota</taxon>
        <taxon>Neoptera</taxon>
        <taxon>Endopterygota</taxon>
        <taxon>Diptera</taxon>
        <taxon>Brachycera</taxon>
        <taxon>Muscomorpha</taxon>
        <taxon>Ephydroidea</taxon>
        <taxon>Drosophilidae</taxon>
        <taxon>Drosophila</taxon>
    </lineage>
</organism>
<feature type="non-terminal residue" evidence="1">
    <location>
        <position position="1"/>
    </location>
</feature>
<dbReference type="OrthoDB" id="8069881at2759"/>
<evidence type="ECO:0000313" key="1">
    <source>
        <dbReference type="EMBL" id="ALC41519.1"/>
    </source>
</evidence>